<evidence type="ECO:0000313" key="2">
    <source>
        <dbReference type="EMBL" id="CAI9957173.1"/>
    </source>
</evidence>
<evidence type="ECO:0000313" key="3">
    <source>
        <dbReference type="EMBL" id="CAL6012723.1"/>
    </source>
</evidence>
<accession>A0AA86QFQ5</accession>
<gene>
    <name evidence="3" type="ORF">HINF_LOCUS23439</name>
    <name evidence="2" type="ORF">HINF_LOCUS44818</name>
</gene>
<keyword evidence="4" id="KW-1185">Reference proteome</keyword>
<proteinExistence type="predicted"/>
<reference evidence="3 4" key="2">
    <citation type="submission" date="2024-07" db="EMBL/GenBank/DDBJ databases">
        <authorList>
            <person name="Akdeniz Z."/>
        </authorList>
    </citation>
    <scope>NUCLEOTIDE SEQUENCE [LARGE SCALE GENOMIC DNA]</scope>
</reference>
<comment type="caution">
    <text evidence="2">The sequence shown here is derived from an EMBL/GenBank/DDBJ whole genome shotgun (WGS) entry which is preliminary data.</text>
</comment>
<dbReference type="AlphaFoldDB" id="A0AA86QFQ5"/>
<sequence length="122" mass="14490">MFYPINYEDYLHQFENALQTAKNLQNHSQNLSRVNINNYARQFILFSNNYNFRIILQTKIIFVTYEPARPILMNLHQFENALQTAKHLQNLSLSLQKVSEEKQERESKQLEGPTKLSPAYKQ</sequence>
<organism evidence="2">
    <name type="scientific">Hexamita inflata</name>
    <dbReference type="NCBI Taxonomy" id="28002"/>
    <lineage>
        <taxon>Eukaryota</taxon>
        <taxon>Metamonada</taxon>
        <taxon>Diplomonadida</taxon>
        <taxon>Hexamitidae</taxon>
        <taxon>Hexamitinae</taxon>
        <taxon>Hexamita</taxon>
    </lineage>
</organism>
<protein>
    <submittedName>
        <fullName evidence="3">Hypothetical_protein</fullName>
    </submittedName>
</protein>
<reference evidence="2" key="1">
    <citation type="submission" date="2023-06" db="EMBL/GenBank/DDBJ databases">
        <authorList>
            <person name="Kurt Z."/>
        </authorList>
    </citation>
    <scope>NUCLEOTIDE SEQUENCE</scope>
</reference>
<dbReference type="Proteomes" id="UP001642409">
    <property type="component" value="Unassembled WGS sequence"/>
</dbReference>
<evidence type="ECO:0000256" key="1">
    <source>
        <dbReference type="SAM" id="MobiDB-lite"/>
    </source>
</evidence>
<dbReference type="EMBL" id="CATOUU010000884">
    <property type="protein sequence ID" value="CAI9957173.1"/>
    <property type="molecule type" value="Genomic_DNA"/>
</dbReference>
<feature type="compositionally biased region" description="Basic and acidic residues" evidence="1">
    <location>
        <begin position="99"/>
        <end position="109"/>
    </location>
</feature>
<evidence type="ECO:0000313" key="4">
    <source>
        <dbReference type="Proteomes" id="UP001642409"/>
    </source>
</evidence>
<dbReference type="EMBL" id="CAXDID020000067">
    <property type="protein sequence ID" value="CAL6012723.1"/>
    <property type="molecule type" value="Genomic_DNA"/>
</dbReference>
<name>A0AA86QFQ5_9EUKA</name>
<feature type="region of interest" description="Disordered" evidence="1">
    <location>
        <begin position="99"/>
        <end position="122"/>
    </location>
</feature>